<dbReference type="SUPFAM" id="SSF52540">
    <property type="entry name" value="P-loop containing nucleoside triphosphate hydrolases"/>
    <property type="match status" value="1"/>
</dbReference>
<dbReference type="InterPro" id="IPR036770">
    <property type="entry name" value="Ankyrin_rpt-contain_sf"/>
</dbReference>
<dbReference type="InterPro" id="IPR027417">
    <property type="entry name" value="P-loop_NTPase"/>
</dbReference>
<evidence type="ECO:0000256" key="2">
    <source>
        <dbReference type="ARBA" id="ARBA00023043"/>
    </source>
</evidence>
<evidence type="ECO:0000256" key="4">
    <source>
        <dbReference type="SAM" id="MobiDB-lite"/>
    </source>
</evidence>
<feature type="domain" description="Novel STAND NTPase 3" evidence="6">
    <location>
        <begin position="301"/>
        <end position="454"/>
    </location>
</feature>
<comment type="caution">
    <text evidence="7">The sequence shown here is derived from an EMBL/GenBank/DDBJ whole genome shotgun (WGS) entry which is preliminary data.</text>
</comment>
<keyword evidence="1" id="KW-0677">Repeat</keyword>
<feature type="repeat" description="ANK" evidence="3">
    <location>
        <begin position="1150"/>
        <end position="1182"/>
    </location>
</feature>
<protein>
    <recommendedName>
        <fullName evidence="9">DZIP3-like HEPN domain-containing protein</fullName>
    </recommendedName>
</protein>
<reference evidence="7" key="3">
    <citation type="submission" date="2023-05" db="EMBL/GenBank/DDBJ databases">
        <authorList>
            <person name="Smith C.H."/>
        </authorList>
    </citation>
    <scope>NUCLEOTIDE SEQUENCE</scope>
    <source>
        <strain evidence="7">CHS0354</strain>
        <tissue evidence="7">Mantle</tissue>
    </source>
</reference>
<dbReference type="Gene3D" id="1.25.40.20">
    <property type="entry name" value="Ankyrin repeat-containing domain"/>
    <property type="match status" value="3"/>
</dbReference>
<feature type="domain" description="DZIP3-like HEPN" evidence="5">
    <location>
        <begin position="66"/>
        <end position="204"/>
    </location>
</feature>
<evidence type="ECO:0000256" key="1">
    <source>
        <dbReference type="ARBA" id="ARBA00022737"/>
    </source>
</evidence>
<evidence type="ECO:0000313" key="7">
    <source>
        <dbReference type="EMBL" id="KAK3599324.1"/>
    </source>
</evidence>
<dbReference type="EMBL" id="JAEAOA010000627">
    <property type="protein sequence ID" value="KAK3599324.1"/>
    <property type="molecule type" value="Genomic_DNA"/>
</dbReference>
<name>A0AAE0W342_9BIVA</name>
<sequence length="1247" mass="144587">MQSDVTESRKVKMERATSSKYTSTRESQNFAKLSRLFVELLRDVLWETLTKIILPEDIPDKVHINKQKLETAGKMREEQYMRICKPGRGEVTNEDFDITLLYMLLRNLPMGEKKIQRPSKKWGSDVYPEDKNQNEGDDIERIRLRRNEVFGHVTRASLPDAEFGQIWSDMLAVVKRFDIRLKTTFESEMEVILKDEMSSDFAEDYMRDFKRQKEHDLQTREIAMEAKREAEEVKKLTEKTLEVTEYVKRRQTETDRMVDDLAKDIKMKKKDAEREPNETLKLLLDKTRDKLKHLKPEREYFHPTNDFNHAMDILLNKNRKHTVFLSGNPGEGKTTIGYMLLLEMEKMWKTCLILKDPADAKYVTPEHVDIIMIDNIFGTVTYDNYLSGMWRHYFDDFKKWKKDKVRFIFTSRELILRECRWYLDEDFFDKDGFILLSSEKLQQEEKTEILLKQLAKYKDSKEVTLKKDEVTKCCLEFTSPFGFPLCCQIFASDIVYLRQKSNFFTRPLEALEAGIKEIWIQDANKPMFIALTAVWKLPYSTEELDLGLFAKKVKLERRLSLSNFGKEKLDDIASNLKFYLPCTFSIDEQFEKLNGVYLTQHKATSWQSEGYTFSHEVIEEAFGRVLMKMKPDAAIRYGSMQFLVNNTCTVKGSNNDKETSTTGYRESLKIPIDKHHYNDLFQKLLKSLKDPNDEFVAIHHSAFEEPNFLDFFFEKLNETGSKELQELIVRRRGVAWGFTKSSFLKEALKQNTPKTEFVRRILEKRLLDQIDDKRWVQEQKQSIFSVACRLGLFSLYELLIQEGVTITSDAFIRATIAGNTEIVEDLFRRTDIDQESAIYDKCLALASEGGFLDLVKLFRSKGANIDTESTPNKETPLYQALIHKHEDIALFLIAESADVDKIPTKKILNSCLHVACQFGHARVVDALLVKDVQIDMKNKNCVTPLHLALMFKHKEIAKKLIEKGCDINLSSGRLDKTPLHISSEMGLREISEILLEKGADPMAKDKKGHSPMHYASMYGHKDIVVMLIKQNADQSESRSLKHRQKNDMKGLTPIHYAARRGRVDVLKSLIQSGVSADLPDMYGRSPLYLAARFGQQEVVNELLKENIDVNCKEYKYGFTPLHIATDRRHARVVEKLCQHNNMQINLRDISGRTALHIASVHGDKLVMKFLLQFHADPRSQNENLDTPLHLAKNAGVADMLLAKDSSVMNLRNKDGIAPFEIARENKEKDSDVLKVFEKYKENIEVNI</sequence>
<dbReference type="SMART" id="SM00248">
    <property type="entry name" value="ANK"/>
    <property type="match status" value="13"/>
</dbReference>
<keyword evidence="2 3" id="KW-0040">ANK repeat</keyword>
<feature type="repeat" description="ANK" evidence="3">
    <location>
        <begin position="1082"/>
        <end position="1114"/>
    </location>
</feature>
<dbReference type="Proteomes" id="UP001195483">
    <property type="component" value="Unassembled WGS sequence"/>
</dbReference>
<keyword evidence="8" id="KW-1185">Reference proteome</keyword>
<dbReference type="Pfam" id="PF18738">
    <property type="entry name" value="HEPN_DZIP3"/>
    <property type="match status" value="1"/>
</dbReference>
<feature type="repeat" description="ANK" evidence="3">
    <location>
        <begin position="974"/>
        <end position="1006"/>
    </location>
</feature>
<reference evidence="7" key="1">
    <citation type="journal article" date="2021" name="Genome Biol. Evol.">
        <title>A High-Quality Reference Genome for a Parasitic Bivalve with Doubly Uniparental Inheritance (Bivalvia: Unionida).</title>
        <authorList>
            <person name="Smith C.H."/>
        </authorList>
    </citation>
    <scope>NUCLEOTIDE SEQUENCE</scope>
    <source>
        <strain evidence="7">CHS0354</strain>
    </source>
</reference>
<dbReference type="AlphaFoldDB" id="A0AAE0W342"/>
<evidence type="ECO:0000259" key="5">
    <source>
        <dbReference type="Pfam" id="PF18738"/>
    </source>
</evidence>
<dbReference type="InterPro" id="IPR002110">
    <property type="entry name" value="Ankyrin_rpt"/>
</dbReference>
<evidence type="ECO:0000313" key="8">
    <source>
        <dbReference type="Proteomes" id="UP001195483"/>
    </source>
</evidence>
<organism evidence="7 8">
    <name type="scientific">Potamilus streckersoni</name>
    <dbReference type="NCBI Taxonomy" id="2493646"/>
    <lineage>
        <taxon>Eukaryota</taxon>
        <taxon>Metazoa</taxon>
        <taxon>Spiralia</taxon>
        <taxon>Lophotrochozoa</taxon>
        <taxon>Mollusca</taxon>
        <taxon>Bivalvia</taxon>
        <taxon>Autobranchia</taxon>
        <taxon>Heteroconchia</taxon>
        <taxon>Palaeoheterodonta</taxon>
        <taxon>Unionida</taxon>
        <taxon>Unionoidea</taxon>
        <taxon>Unionidae</taxon>
        <taxon>Ambleminae</taxon>
        <taxon>Lampsilini</taxon>
        <taxon>Potamilus</taxon>
    </lineage>
</organism>
<dbReference type="Pfam" id="PF20720">
    <property type="entry name" value="nSTAND3"/>
    <property type="match status" value="1"/>
</dbReference>
<feature type="region of interest" description="Disordered" evidence="4">
    <location>
        <begin position="1"/>
        <end position="24"/>
    </location>
</feature>
<feature type="repeat" description="ANK" evidence="3">
    <location>
        <begin position="1049"/>
        <end position="1081"/>
    </location>
</feature>
<feature type="compositionally biased region" description="Basic and acidic residues" evidence="4">
    <location>
        <begin position="1"/>
        <end position="17"/>
    </location>
</feature>
<evidence type="ECO:0000259" key="6">
    <source>
        <dbReference type="Pfam" id="PF20720"/>
    </source>
</evidence>
<dbReference type="PANTHER" id="PTHR24198:SF165">
    <property type="entry name" value="ANKYRIN REPEAT-CONTAINING PROTEIN-RELATED"/>
    <property type="match status" value="1"/>
</dbReference>
<dbReference type="PROSITE" id="PS50297">
    <property type="entry name" value="ANK_REP_REGION"/>
    <property type="match status" value="6"/>
</dbReference>
<feature type="repeat" description="ANK" evidence="3">
    <location>
        <begin position="1007"/>
        <end position="1039"/>
    </location>
</feature>
<evidence type="ECO:0008006" key="9">
    <source>
        <dbReference type="Google" id="ProtNLM"/>
    </source>
</evidence>
<gene>
    <name evidence="7" type="ORF">CHS0354_009808</name>
</gene>
<dbReference type="PANTHER" id="PTHR24198">
    <property type="entry name" value="ANKYRIN REPEAT AND PROTEIN KINASE DOMAIN-CONTAINING PROTEIN"/>
    <property type="match status" value="1"/>
</dbReference>
<evidence type="ECO:0000256" key="3">
    <source>
        <dbReference type="PROSITE-ProRule" id="PRU00023"/>
    </source>
</evidence>
<dbReference type="InterPro" id="IPR041249">
    <property type="entry name" value="HEPN_DZIP3"/>
</dbReference>
<feature type="repeat" description="ANK" evidence="3">
    <location>
        <begin position="940"/>
        <end position="972"/>
    </location>
</feature>
<dbReference type="PROSITE" id="PS50088">
    <property type="entry name" value="ANK_REPEAT"/>
    <property type="match status" value="6"/>
</dbReference>
<reference evidence="7" key="2">
    <citation type="journal article" date="2021" name="Genome Biol. Evol.">
        <title>Developing a high-quality reference genome for a parasitic bivalve with doubly uniparental inheritance (Bivalvia: Unionida).</title>
        <authorList>
            <person name="Smith C.H."/>
        </authorList>
    </citation>
    <scope>NUCLEOTIDE SEQUENCE</scope>
    <source>
        <strain evidence="7">CHS0354</strain>
        <tissue evidence="7">Mantle</tissue>
    </source>
</reference>
<proteinExistence type="predicted"/>
<accession>A0AAE0W342</accession>
<dbReference type="SUPFAM" id="SSF48403">
    <property type="entry name" value="Ankyrin repeat"/>
    <property type="match status" value="2"/>
</dbReference>
<dbReference type="InterPro" id="IPR049050">
    <property type="entry name" value="nSTAND3"/>
</dbReference>
<dbReference type="Pfam" id="PF12796">
    <property type="entry name" value="Ank_2"/>
    <property type="match status" value="5"/>
</dbReference>